<dbReference type="AlphaFoldDB" id="A0A835W173"/>
<accession>A0A835W173</accession>
<organism evidence="3 4">
    <name type="scientific">Chlamydomonas schloesseri</name>
    <dbReference type="NCBI Taxonomy" id="2026947"/>
    <lineage>
        <taxon>Eukaryota</taxon>
        <taxon>Viridiplantae</taxon>
        <taxon>Chlorophyta</taxon>
        <taxon>core chlorophytes</taxon>
        <taxon>Chlorophyceae</taxon>
        <taxon>CS clade</taxon>
        <taxon>Chlamydomonadales</taxon>
        <taxon>Chlamydomonadaceae</taxon>
        <taxon>Chlamydomonas</taxon>
    </lineage>
</organism>
<dbReference type="EMBL" id="JAEHOD010000052">
    <property type="protein sequence ID" value="KAG2435490.1"/>
    <property type="molecule type" value="Genomic_DNA"/>
</dbReference>
<feature type="compositionally biased region" description="Low complexity" evidence="1">
    <location>
        <begin position="575"/>
        <end position="593"/>
    </location>
</feature>
<evidence type="ECO:0000256" key="1">
    <source>
        <dbReference type="SAM" id="MobiDB-lite"/>
    </source>
</evidence>
<proteinExistence type="predicted"/>
<dbReference type="Gene3D" id="3.60.40.10">
    <property type="entry name" value="PPM-type phosphatase domain"/>
    <property type="match status" value="1"/>
</dbReference>
<dbReference type="PANTHER" id="PTHR21586:SF0">
    <property type="entry name" value="PP2C-LIKE DOMAIN-CONTAINING PROTEIN CG9801"/>
    <property type="match status" value="1"/>
</dbReference>
<evidence type="ECO:0000313" key="3">
    <source>
        <dbReference type="EMBL" id="KAG2435490.1"/>
    </source>
</evidence>
<feature type="compositionally biased region" description="Basic and acidic residues" evidence="1">
    <location>
        <begin position="390"/>
        <end position="408"/>
    </location>
</feature>
<dbReference type="InterPro" id="IPR001932">
    <property type="entry name" value="PPM-type_phosphatase-like_dom"/>
</dbReference>
<dbReference type="PANTHER" id="PTHR21586">
    <property type="entry name" value="TIPA"/>
    <property type="match status" value="1"/>
</dbReference>
<feature type="compositionally biased region" description="Gly residues" evidence="1">
    <location>
        <begin position="565"/>
        <end position="574"/>
    </location>
</feature>
<feature type="region of interest" description="Disordered" evidence="1">
    <location>
        <begin position="500"/>
        <end position="593"/>
    </location>
</feature>
<dbReference type="Pfam" id="PF13672">
    <property type="entry name" value="PP2C_2"/>
    <property type="match status" value="1"/>
</dbReference>
<feature type="region of interest" description="Disordered" evidence="1">
    <location>
        <begin position="334"/>
        <end position="370"/>
    </location>
</feature>
<keyword evidence="4" id="KW-1185">Reference proteome</keyword>
<dbReference type="InterPro" id="IPR036457">
    <property type="entry name" value="PPM-type-like_dom_sf"/>
</dbReference>
<protein>
    <recommendedName>
        <fullName evidence="2">PPM-type phosphatase domain-containing protein</fullName>
    </recommendedName>
</protein>
<dbReference type="SUPFAM" id="SSF81606">
    <property type="entry name" value="PP2C-like"/>
    <property type="match status" value="1"/>
</dbReference>
<dbReference type="Proteomes" id="UP000613740">
    <property type="component" value="Unassembled WGS sequence"/>
</dbReference>
<comment type="caution">
    <text evidence="3">The sequence shown here is derived from an EMBL/GenBank/DDBJ whole genome shotgun (WGS) entry which is preliminary data.</text>
</comment>
<feature type="compositionally biased region" description="Gly residues" evidence="1">
    <location>
        <begin position="352"/>
        <end position="366"/>
    </location>
</feature>
<reference evidence="3" key="1">
    <citation type="journal article" date="2020" name="bioRxiv">
        <title>Comparative genomics of Chlamydomonas.</title>
        <authorList>
            <person name="Craig R.J."/>
            <person name="Hasan A.R."/>
            <person name="Ness R.W."/>
            <person name="Keightley P.D."/>
        </authorList>
    </citation>
    <scope>NUCLEOTIDE SEQUENCE</scope>
    <source>
        <strain evidence="3">CCAP 11/173</strain>
    </source>
</reference>
<dbReference type="InterPro" id="IPR053287">
    <property type="entry name" value="PP2C-like_domain"/>
</dbReference>
<feature type="domain" description="PPM-type phosphatase" evidence="2">
    <location>
        <begin position="85"/>
        <end position="452"/>
    </location>
</feature>
<feature type="region of interest" description="Disordered" evidence="1">
    <location>
        <begin position="390"/>
        <end position="431"/>
    </location>
</feature>
<feature type="compositionally biased region" description="Low complexity" evidence="1">
    <location>
        <begin position="504"/>
        <end position="564"/>
    </location>
</feature>
<dbReference type="PROSITE" id="PS51746">
    <property type="entry name" value="PPM_2"/>
    <property type="match status" value="1"/>
</dbReference>
<feature type="compositionally biased region" description="Polar residues" evidence="1">
    <location>
        <begin position="334"/>
        <end position="349"/>
    </location>
</feature>
<dbReference type="OrthoDB" id="2556847at2759"/>
<name>A0A835W173_9CHLO</name>
<sequence length="593" mass="60899">MNFFRKLSERFKEQAAARKLDGGTLCGKQGADGEPPECNPRLCKTNTTILASHSGPDTGVAVYKQFAPDLHATWDNPVDWAYGISVSMYDLGPTGRRNGEPVADCFGILAYPEGAILAVADGVNWGEPPRRAARCAVLGCLNHMHQALRQHEADSALDCRTVFRHLVESIPASQKLILQQFGTLTTLVVSVVLPLKWVRSPGRWAAITMTVGDSAAYVYRAATKTVEEVTAAAHAEGARDPRWCPGALGYAMGEEPDLANMMLCLTFLDEGDYVFLTSDGVADNFDPVIRKMARHQVMDSGDGDLPALSPAECQAKAMDLLRDVLVDADRRLATSSSAHGTDSGATSPRSGSGLGGLGLGGGGSGSGAHRRMTARGLAEQLLQHVYDVTEEQRQHVEARNRERERSLSREPGTGGSGPSLSTDHKHGGLMGLAPVARPPGKMDHATVAAYQVGRRTAASVAKSRARSAAAEAAAPTLPFMAAQAVAANSTASARTIVRQGTSGGVSAPSASPPSGTAPAPSASGPSGPCAAAPSPSGASSAAGSAHNNGSANSPTSRSEVSGSLVAGGGSGAGSGPASEAGEGAAAAHAAEKG</sequence>
<gene>
    <name evidence="3" type="ORF">HYH02_011785</name>
</gene>
<evidence type="ECO:0000259" key="2">
    <source>
        <dbReference type="PROSITE" id="PS51746"/>
    </source>
</evidence>
<evidence type="ECO:0000313" key="4">
    <source>
        <dbReference type="Proteomes" id="UP000613740"/>
    </source>
</evidence>